<organism evidence="7 8">
    <name type="scientific">Candidatus Collierbacteria bacterium CG09_land_8_20_14_0_10_46_12</name>
    <dbReference type="NCBI Taxonomy" id="1974533"/>
    <lineage>
        <taxon>Bacteria</taxon>
        <taxon>Candidatus Collieribacteriota</taxon>
    </lineage>
</organism>
<dbReference type="InterPro" id="IPR047863">
    <property type="entry name" value="Ribosomal_uS8_CS"/>
</dbReference>
<evidence type="ECO:0000256" key="1">
    <source>
        <dbReference type="ARBA" id="ARBA00006471"/>
    </source>
</evidence>
<protein>
    <recommendedName>
        <fullName evidence="4 5">Small ribosomal subunit protein uS8</fullName>
    </recommendedName>
</protein>
<dbReference type="GO" id="GO:0005737">
    <property type="term" value="C:cytoplasm"/>
    <property type="evidence" value="ECO:0007669"/>
    <property type="project" value="UniProtKB-ARBA"/>
</dbReference>
<comment type="caution">
    <text evidence="7">The sequence shown here is derived from an EMBL/GenBank/DDBJ whole genome shotgun (WGS) entry which is preliminary data.</text>
</comment>
<name>A0A2H0X0Z4_9BACT</name>
<dbReference type="InterPro" id="IPR035987">
    <property type="entry name" value="Ribosomal_uS8_sf"/>
</dbReference>
<keyword evidence="5" id="KW-0694">RNA-binding</keyword>
<comment type="similarity">
    <text evidence="1 5 6">Belongs to the universal ribosomal protein uS8 family.</text>
</comment>
<keyword evidence="2 5" id="KW-0689">Ribosomal protein</keyword>
<dbReference type="InterPro" id="IPR000630">
    <property type="entry name" value="Ribosomal_uS8"/>
</dbReference>
<evidence type="ECO:0000256" key="4">
    <source>
        <dbReference type="ARBA" id="ARBA00035258"/>
    </source>
</evidence>
<keyword evidence="3 5" id="KW-0687">Ribonucleoprotein</keyword>
<dbReference type="GO" id="GO:0006412">
    <property type="term" value="P:translation"/>
    <property type="evidence" value="ECO:0007669"/>
    <property type="project" value="UniProtKB-UniRule"/>
</dbReference>
<dbReference type="SUPFAM" id="SSF56047">
    <property type="entry name" value="Ribosomal protein S8"/>
    <property type="match status" value="1"/>
</dbReference>
<gene>
    <name evidence="5" type="primary">rpsH</name>
    <name evidence="7" type="ORF">COT54_02480</name>
</gene>
<dbReference type="FunFam" id="3.30.1490.10:FF:000001">
    <property type="entry name" value="30S ribosomal protein S8"/>
    <property type="match status" value="1"/>
</dbReference>
<comment type="function">
    <text evidence="5">One of the primary rRNA binding proteins, it binds directly to 16S rRNA central domain where it helps coordinate assembly of the platform of the 30S subunit.</text>
</comment>
<dbReference type="NCBIfam" id="NF001109">
    <property type="entry name" value="PRK00136.1"/>
    <property type="match status" value="1"/>
</dbReference>
<dbReference type="GO" id="GO:0019843">
    <property type="term" value="F:rRNA binding"/>
    <property type="evidence" value="ECO:0007669"/>
    <property type="project" value="UniProtKB-UniRule"/>
</dbReference>
<evidence type="ECO:0000256" key="3">
    <source>
        <dbReference type="ARBA" id="ARBA00023274"/>
    </source>
</evidence>
<dbReference type="GO" id="GO:0005840">
    <property type="term" value="C:ribosome"/>
    <property type="evidence" value="ECO:0007669"/>
    <property type="project" value="UniProtKB-KW"/>
</dbReference>
<evidence type="ECO:0000256" key="5">
    <source>
        <dbReference type="HAMAP-Rule" id="MF_01302"/>
    </source>
</evidence>
<dbReference type="PROSITE" id="PS00053">
    <property type="entry name" value="RIBOSOMAL_S8"/>
    <property type="match status" value="1"/>
</dbReference>
<evidence type="ECO:0000313" key="7">
    <source>
        <dbReference type="EMBL" id="PIS17848.1"/>
    </source>
</evidence>
<evidence type="ECO:0000256" key="6">
    <source>
        <dbReference type="RuleBase" id="RU003660"/>
    </source>
</evidence>
<dbReference type="HAMAP" id="MF_01302_B">
    <property type="entry name" value="Ribosomal_uS8_B"/>
    <property type="match status" value="1"/>
</dbReference>
<dbReference type="Pfam" id="PF00410">
    <property type="entry name" value="Ribosomal_S8"/>
    <property type="match status" value="1"/>
</dbReference>
<sequence length="131" mass="14500">MINDHISDMVTRIKNAYAMHKKTVSMPYTKVLHAIAKVLQDEKYLGPIEVEGEVESQKSLILTLVYQDDAPAISTIKRISKPGVRIHRALGDFKPVLSGMGIAIISTSKGIMSDRQAKINKVGGEVLIELW</sequence>
<comment type="subunit">
    <text evidence="5">Part of the 30S ribosomal subunit. Contacts proteins S5 and S12.</text>
</comment>
<accession>A0A2H0X0Z4</accession>
<dbReference type="Gene3D" id="3.30.1370.30">
    <property type="match status" value="1"/>
</dbReference>
<dbReference type="Proteomes" id="UP000229574">
    <property type="component" value="Unassembled WGS sequence"/>
</dbReference>
<dbReference type="Gene3D" id="3.30.1490.10">
    <property type="match status" value="1"/>
</dbReference>
<keyword evidence="5" id="KW-0699">rRNA-binding</keyword>
<proteinExistence type="inferred from homology"/>
<dbReference type="EMBL" id="PEYY01000097">
    <property type="protein sequence ID" value="PIS17848.1"/>
    <property type="molecule type" value="Genomic_DNA"/>
</dbReference>
<reference evidence="8" key="1">
    <citation type="submission" date="2017-09" db="EMBL/GenBank/DDBJ databases">
        <title>Depth-based differentiation of microbial function through sediment-hosted aquifers and enrichment of novel symbionts in the deep terrestrial subsurface.</title>
        <authorList>
            <person name="Probst A.J."/>
            <person name="Ladd B."/>
            <person name="Jarett J.K."/>
            <person name="Geller-Mcgrath D.E."/>
            <person name="Sieber C.M.K."/>
            <person name="Emerson J.B."/>
            <person name="Anantharaman K."/>
            <person name="Thomas B.C."/>
            <person name="Malmstrom R."/>
            <person name="Stieglmeier M."/>
            <person name="Klingl A."/>
            <person name="Woyke T."/>
            <person name="Ryan C.M."/>
            <person name="Banfield J.F."/>
        </authorList>
    </citation>
    <scope>NUCLEOTIDE SEQUENCE [LARGE SCALE GENOMIC DNA]</scope>
</reference>
<dbReference type="GO" id="GO:0003735">
    <property type="term" value="F:structural constituent of ribosome"/>
    <property type="evidence" value="ECO:0007669"/>
    <property type="project" value="InterPro"/>
</dbReference>
<evidence type="ECO:0000313" key="8">
    <source>
        <dbReference type="Proteomes" id="UP000229574"/>
    </source>
</evidence>
<dbReference type="AlphaFoldDB" id="A0A2H0X0Z4"/>
<dbReference type="GO" id="GO:1990904">
    <property type="term" value="C:ribonucleoprotein complex"/>
    <property type="evidence" value="ECO:0007669"/>
    <property type="project" value="UniProtKB-KW"/>
</dbReference>
<evidence type="ECO:0000256" key="2">
    <source>
        <dbReference type="ARBA" id="ARBA00022980"/>
    </source>
</evidence>
<dbReference type="PANTHER" id="PTHR11758">
    <property type="entry name" value="40S RIBOSOMAL PROTEIN S15A"/>
    <property type="match status" value="1"/>
</dbReference>